<dbReference type="AlphaFoldDB" id="A0A4Q0YWV0"/>
<organism evidence="1 2">
    <name type="scientific">Veronia nyctiphanis</name>
    <dbReference type="NCBI Taxonomy" id="1278244"/>
    <lineage>
        <taxon>Bacteria</taxon>
        <taxon>Pseudomonadati</taxon>
        <taxon>Pseudomonadota</taxon>
        <taxon>Gammaproteobacteria</taxon>
        <taxon>Vibrionales</taxon>
        <taxon>Vibrionaceae</taxon>
        <taxon>Veronia</taxon>
    </lineage>
</organism>
<protein>
    <submittedName>
        <fullName evidence="1">Uncharacterized protein</fullName>
    </submittedName>
</protein>
<comment type="caution">
    <text evidence="1">The sequence shown here is derived from an EMBL/GenBank/DDBJ whole genome shotgun (WGS) entry which is preliminary data.</text>
</comment>
<keyword evidence="2" id="KW-1185">Reference proteome</keyword>
<evidence type="ECO:0000313" key="1">
    <source>
        <dbReference type="EMBL" id="RXJ73719.1"/>
    </source>
</evidence>
<dbReference type="Pfam" id="PF13602">
    <property type="entry name" value="ADH_zinc_N_2"/>
    <property type="match status" value="1"/>
</dbReference>
<dbReference type="RefSeq" id="WP_129121883.1">
    <property type="nucleotide sequence ID" value="NZ_PEIB01000007.1"/>
</dbReference>
<name>A0A4Q0YWV0_9GAMM</name>
<dbReference type="Gene3D" id="3.90.180.10">
    <property type="entry name" value="Medium-chain alcohol dehydrogenases, catalytic domain"/>
    <property type="match status" value="1"/>
</dbReference>
<dbReference type="Gene3D" id="3.40.50.720">
    <property type="entry name" value="NAD(P)-binding Rossmann-like Domain"/>
    <property type="match status" value="1"/>
</dbReference>
<evidence type="ECO:0000313" key="2">
    <source>
        <dbReference type="Proteomes" id="UP000290287"/>
    </source>
</evidence>
<accession>A0A4Q0YWV0</accession>
<reference evidence="1 2" key="1">
    <citation type="submission" date="2017-10" db="EMBL/GenBank/DDBJ databases">
        <title>Nyctiphanis sp. nov., isolated from the stomach of the euphausiid Nyctiphanes simplex (Hansen, 1911) in the Gulf of California.</title>
        <authorList>
            <person name="Gomez-Gil B."/>
            <person name="Aguilar-Mendez M."/>
            <person name="Lopez-Cortes A."/>
            <person name="Gomez-Gutierrez J."/>
            <person name="Roque A."/>
            <person name="Lang E."/>
            <person name="Gonzalez-Castillo A."/>
        </authorList>
    </citation>
    <scope>NUCLEOTIDE SEQUENCE [LARGE SCALE GENOMIC DNA]</scope>
    <source>
        <strain evidence="1 2">CAIM 600</strain>
    </source>
</reference>
<gene>
    <name evidence="1" type="ORF">CS022_08275</name>
</gene>
<dbReference type="Proteomes" id="UP000290287">
    <property type="component" value="Unassembled WGS sequence"/>
</dbReference>
<proteinExistence type="predicted"/>
<dbReference type="EMBL" id="PEIB01000007">
    <property type="protein sequence ID" value="RXJ73719.1"/>
    <property type="molecule type" value="Genomic_DNA"/>
</dbReference>
<sequence>MIDCVASKKAGAFSSLLKYNGQMVSISESLSEIPVIAAMRGLTIHEIALSGVYAHGLKEHVEEMIDNCHSLLTELASGKIQANIGSTLSFEQLKDGLQQLQLGQCYGKIIVNVN</sequence>